<dbReference type="Gene3D" id="1.20.1170.10">
    <property type="match status" value="1"/>
</dbReference>
<dbReference type="Proteomes" id="UP000784919">
    <property type="component" value="Unassembled WGS sequence"/>
</dbReference>
<proteinExistence type="predicted"/>
<evidence type="ECO:0000256" key="1">
    <source>
        <dbReference type="SAM" id="Coils"/>
    </source>
</evidence>
<dbReference type="EMBL" id="SRPS01000176">
    <property type="protein sequence ID" value="KAG5964212.1"/>
    <property type="molecule type" value="Genomic_DNA"/>
</dbReference>
<keyword evidence="1" id="KW-0175">Coiled coil</keyword>
<dbReference type="AlphaFoldDB" id="A0A9P7MQ55"/>
<gene>
    <name evidence="2" type="ORF">E4U56_002355</name>
</gene>
<feature type="coiled-coil region" evidence="1">
    <location>
        <begin position="299"/>
        <end position="326"/>
    </location>
</feature>
<protein>
    <submittedName>
        <fullName evidence="2">Uncharacterized protein</fullName>
    </submittedName>
</protein>
<comment type="caution">
    <text evidence="2">The sequence shown here is derived from an EMBL/GenBank/DDBJ whole genome shotgun (WGS) entry which is preliminary data.</text>
</comment>
<dbReference type="SUPFAM" id="SSF58100">
    <property type="entry name" value="Bacterial hemolysins"/>
    <property type="match status" value="1"/>
</dbReference>
<dbReference type="OrthoDB" id="4494488at2759"/>
<dbReference type="CDD" id="cd22656">
    <property type="entry name" value="ClyA_Cry6Aa-like"/>
    <property type="match status" value="1"/>
</dbReference>
<reference evidence="2" key="1">
    <citation type="journal article" date="2020" name="bioRxiv">
        <title>Whole genome comparisons of ergot fungi reveals the divergence and evolution of species within the genus Claviceps are the result of varying mechanisms driving genome evolution and host range expansion.</title>
        <authorList>
            <person name="Wyka S.A."/>
            <person name="Mondo S.J."/>
            <person name="Liu M."/>
            <person name="Dettman J."/>
            <person name="Nalam V."/>
            <person name="Broders K.D."/>
        </authorList>
    </citation>
    <scope>NUCLEOTIDE SEQUENCE</scope>
    <source>
        <strain evidence="2">CCC 1102</strain>
    </source>
</reference>
<sequence length="500" mass="56321">MSMNRSSFPIKEGELLSGNVVGHPDGRGRDAFIISGTNYISAATTADYYGKKWYWKSALRLATLTPMSTMSESNFDAKRPITDPSFFSPREMYVENRTSYEGGAYSGNTDADRTFIFNTPGVKILIRALGTGRKLQGSREEYLRWLGINATRGEVSVELSYEVENLVATYRFIRADCVRFKELAWTWILNLVTTISSYALLSGRDLDTSSYPLMLEYIGTFHDEIRKPNPNRSVVVDLKESIQFKAKTKLRHISVMRAAAAEALKNLVAFDKIFEAHGVSIQNHVKSLTMQLVKDGNNMDSLKMKIKEAQDDIRYAQGKIDEKNEKRLCTPNYMWVCPIGTTISIGTVVQTKNARGKLQAAMEKVRKLLDEYRSSMLVASRLQINVTFISAQIQDLSTEIGPLVETIQKLLVSWNDMETYLRSLLNLIDFEPESIPPMLLTTSQLQGIVDGWSNLTDHALIYVGISSLNEEPIPENIQEYIEHLKLAIESDGAGMLDELD</sequence>
<name>A0A9P7MQ55_9HYPO</name>
<evidence type="ECO:0000313" key="2">
    <source>
        <dbReference type="EMBL" id="KAG5964212.1"/>
    </source>
</evidence>
<accession>A0A9P7MQ55</accession>
<evidence type="ECO:0000313" key="3">
    <source>
        <dbReference type="Proteomes" id="UP000784919"/>
    </source>
</evidence>
<organism evidence="2 3">
    <name type="scientific">Claviceps arundinis</name>
    <dbReference type="NCBI Taxonomy" id="1623583"/>
    <lineage>
        <taxon>Eukaryota</taxon>
        <taxon>Fungi</taxon>
        <taxon>Dikarya</taxon>
        <taxon>Ascomycota</taxon>
        <taxon>Pezizomycotina</taxon>
        <taxon>Sordariomycetes</taxon>
        <taxon>Hypocreomycetidae</taxon>
        <taxon>Hypocreales</taxon>
        <taxon>Clavicipitaceae</taxon>
        <taxon>Claviceps</taxon>
    </lineage>
</organism>